<evidence type="ECO:0000259" key="3">
    <source>
        <dbReference type="Pfam" id="PF17101"/>
    </source>
</evidence>
<dbReference type="Pfam" id="PF17101">
    <property type="entry name" value="Stealth_CR1"/>
    <property type="match status" value="1"/>
</dbReference>
<dbReference type="GO" id="GO:0003976">
    <property type="term" value="F:UDP-N-acetylglucosamine-lysosomal-enzyme N-acetylglucosaminephosphotransferase activity"/>
    <property type="evidence" value="ECO:0007669"/>
    <property type="project" value="TreeGrafter"/>
</dbReference>
<keyword evidence="1" id="KW-0808">Transferase</keyword>
<reference evidence="4 5" key="1">
    <citation type="journal article" date="2016" name="Mol. Biol. Evol.">
        <title>Comparative Genomics of Early-Diverging Mushroom-Forming Fungi Provides Insights into the Origins of Lignocellulose Decay Capabilities.</title>
        <authorList>
            <person name="Nagy L.G."/>
            <person name="Riley R."/>
            <person name="Tritt A."/>
            <person name="Adam C."/>
            <person name="Daum C."/>
            <person name="Floudas D."/>
            <person name="Sun H."/>
            <person name="Yadav J.S."/>
            <person name="Pangilinan J."/>
            <person name="Larsson K.H."/>
            <person name="Matsuura K."/>
            <person name="Barry K."/>
            <person name="Labutti K."/>
            <person name="Kuo R."/>
            <person name="Ohm R.A."/>
            <person name="Bhattacharya S.S."/>
            <person name="Shirouzu T."/>
            <person name="Yoshinaga Y."/>
            <person name="Martin F.M."/>
            <person name="Grigoriev I.V."/>
            <person name="Hibbett D.S."/>
        </authorList>
    </citation>
    <scope>NUCLEOTIDE SEQUENCE [LARGE SCALE GENOMIC DNA]</scope>
    <source>
        <strain evidence="4 5">HHB12029</strain>
    </source>
</reference>
<feature type="domain" description="Stealth protein CR1 conserved region 1" evidence="3">
    <location>
        <begin position="113"/>
        <end position="137"/>
    </location>
</feature>
<dbReference type="PANTHER" id="PTHR24045:SF0">
    <property type="entry name" value="N-ACETYLGLUCOSAMINE-1-PHOSPHOTRANSFERASE SUBUNITS ALPHA_BETA"/>
    <property type="match status" value="1"/>
</dbReference>
<keyword evidence="2" id="KW-0812">Transmembrane</keyword>
<evidence type="ECO:0000313" key="4">
    <source>
        <dbReference type="EMBL" id="KZV94334.1"/>
    </source>
</evidence>
<accession>A0A165J4W0</accession>
<evidence type="ECO:0000313" key="5">
    <source>
        <dbReference type="Proteomes" id="UP000077266"/>
    </source>
</evidence>
<keyword evidence="2" id="KW-0472">Membrane</keyword>
<dbReference type="InterPro" id="IPR047141">
    <property type="entry name" value="Stealth"/>
</dbReference>
<organism evidence="4 5">
    <name type="scientific">Exidia glandulosa HHB12029</name>
    <dbReference type="NCBI Taxonomy" id="1314781"/>
    <lineage>
        <taxon>Eukaryota</taxon>
        <taxon>Fungi</taxon>
        <taxon>Dikarya</taxon>
        <taxon>Basidiomycota</taxon>
        <taxon>Agaricomycotina</taxon>
        <taxon>Agaricomycetes</taxon>
        <taxon>Auriculariales</taxon>
        <taxon>Exidiaceae</taxon>
        <taxon>Exidia</taxon>
    </lineage>
</organism>
<dbReference type="AlphaFoldDB" id="A0A165J4W0"/>
<name>A0A165J4W0_EXIGL</name>
<keyword evidence="2" id="KW-1133">Transmembrane helix</keyword>
<evidence type="ECO:0000256" key="1">
    <source>
        <dbReference type="ARBA" id="ARBA00022679"/>
    </source>
</evidence>
<dbReference type="STRING" id="1314781.A0A165J4W0"/>
<evidence type="ECO:0000256" key="2">
    <source>
        <dbReference type="SAM" id="Phobius"/>
    </source>
</evidence>
<feature type="transmembrane region" description="Helical" evidence="2">
    <location>
        <begin position="26"/>
        <end position="46"/>
    </location>
</feature>
<sequence length="767" mass="87238">MISRPNTSLYTPLGHTRTPWHKSRRVRIAGLALFLVANLALLSSWLTPRHTSDENVVDVARVLQSQVYVPIAPSTPLLPRARRHVPTDDCLELSLAQGEMCDARGYGIPENFQLDFVWSWVNSTDPIWRRTRAQAEARRLGVLDDAEVDYGAPISRFDNYDELKYSMRAALKSWGKYARRFHLIAADFQLPAEYVLPSNATSTQRDAWRLGQVPAWLAHPCEHDSCTPEQRRHWVPAQPAEPHWGKGVELAVHHHATYFDPYVGTSFSSFGIESQIPNLRGVSDIIVYLNDDMYFMREMAPSDYWSPAYGLTLRPQGWIPVPPTPEPAPIRGEWQPLRQTNTWLSRRFGNGTRPYLSHQPKVGSLSLWREFSTMFAAQFRRTRLRQFREVYFEDDAVEDEEINEELPYPFNLDPELNTEGRGKGTLEKGDIHTVFGIGHFVMERHRETLLWSFIVARLPSAAPPAVTFDGATAWKELLKGGTEEHGIIRVKQWNEERGGDGMRLTRRGERMGDTLLKAGFEKPKSTGYGFVSGDGYDFIDWRDEFKAEDKELLKEGEMCLIRREECFPSNITSPSDVFTNVAFAHPRCGDCIIHALVRASGPLGLSAFLPSPERTVRVPRGQLSKTLPTAQDWRGTDFSLEAVMGAGIPDTLLEDGEQPILVEEISARKWVLRVLDRYRFVIGNTPFKFRFMRSSDEAAAVTREVDESDAATICLNDDIEDPGVSTDPKPFLGIFGKTPVAEGDKVRRILHEWQTRRWPDAASWEQR</sequence>
<protein>
    <recommendedName>
        <fullName evidence="3">Stealth protein CR1 conserved region 1 domain-containing protein</fullName>
    </recommendedName>
</protein>
<keyword evidence="5" id="KW-1185">Reference proteome</keyword>
<dbReference type="InParanoid" id="A0A165J4W0"/>
<dbReference type="EMBL" id="KV425974">
    <property type="protein sequence ID" value="KZV94334.1"/>
    <property type="molecule type" value="Genomic_DNA"/>
</dbReference>
<dbReference type="InterPro" id="IPR031358">
    <property type="entry name" value="Stealth_CR1"/>
</dbReference>
<dbReference type="OrthoDB" id="263283at2759"/>
<dbReference type="GO" id="GO:0005794">
    <property type="term" value="C:Golgi apparatus"/>
    <property type="evidence" value="ECO:0007669"/>
    <property type="project" value="TreeGrafter"/>
</dbReference>
<dbReference type="GO" id="GO:0046835">
    <property type="term" value="P:carbohydrate phosphorylation"/>
    <property type="evidence" value="ECO:0007669"/>
    <property type="project" value="TreeGrafter"/>
</dbReference>
<proteinExistence type="predicted"/>
<dbReference type="Proteomes" id="UP000077266">
    <property type="component" value="Unassembled WGS sequence"/>
</dbReference>
<dbReference type="PANTHER" id="PTHR24045">
    <property type="match status" value="1"/>
</dbReference>
<gene>
    <name evidence="4" type="ORF">EXIGLDRAFT_737093</name>
</gene>